<gene>
    <name evidence="1" type="ORF">G0028_11570</name>
    <name evidence="2" type="ORF">G0028_14255</name>
</gene>
<evidence type="ECO:0000313" key="2">
    <source>
        <dbReference type="EMBL" id="QOW46960.1"/>
    </source>
</evidence>
<dbReference type="EMBL" id="CP048659">
    <property type="protein sequence ID" value="QOW46480.1"/>
    <property type="molecule type" value="Genomic_DNA"/>
</dbReference>
<keyword evidence="3" id="KW-1185">Reference proteome</keyword>
<dbReference type="EMBL" id="CP048659">
    <property type="protein sequence ID" value="QOW46960.1"/>
    <property type="molecule type" value="Genomic_DNA"/>
</dbReference>
<protein>
    <submittedName>
        <fullName evidence="2">Uncharacterized protein</fullName>
    </submittedName>
</protein>
<dbReference type="Proteomes" id="UP000593966">
    <property type="component" value="Chromosome"/>
</dbReference>
<evidence type="ECO:0000313" key="1">
    <source>
        <dbReference type="EMBL" id="QOW46480.1"/>
    </source>
</evidence>
<evidence type="ECO:0000313" key="3">
    <source>
        <dbReference type="Proteomes" id="UP000593966"/>
    </source>
</evidence>
<sequence>MNIQVNTDSIEVARLESLVSQIADELIALSDPNDTIIEMVGGSLHMTYTGRGFESIHLYLSNEFTLKSKIYYMTDVLNQLNKIKNYILECAA</sequence>
<proteinExistence type="predicted"/>
<name>A0A7S6VY01_9GAMM</name>
<accession>A0A7S6VY01</accession>
<reference evidence="2 3" key="1">
    <citation type="submission" date="2020-02" db="EMBL/GenBank/DDBJ databases">
        <title>Tigecycline-resistant Acinetobacter species from pigs and migratory birds.</title>
        <authorList>
            <person name="Chen C."/>
            <person name="Sun J."/>
            <person name="Liao X.-P."/>
            <person name="Liu Y.-H."/>
        </authorList>
    </citation>
    <scope>NUCLEOTIDE SEQUENCE [LARGE SCALE GENOMIC DNA]</scope>
    <source>
        <strain evidence="2 3">YH12207_T</strain>
    </source>
</reference>
<organism evidence="2 3">
    <name type="scientific">Acinetobacter piscicola</name>
    <dbReference type="NCBI Taxonomy" id="2006115"/>
    <lineage>
        <taxon>Bacteria</taxon>
        <taxon>Pseudomonadati</taxon>
        <taxon>Pseudomonadota</taxon>
        <taxon>Gammaproteobacteria</taxon>
        <taxon>Moraxellales</taxon>
        <taxon>Moraxellaceae</taxon>
        <taxon>Acinetobacter</taxon>
    </lineage>
</organism>
<dbReference type="RefSeq" id="WP_180047964.1">
    <property type="nucleotide sequence ID" value="NZ_CP048659.1"/>
</dbReference>
<dbReference type="AlphaFoldDB" id="A0A7S6VY01"/>